<dbReference type="NCBIfam" id="NF001979">
    <property type="entry name" value="PRK00768.1"/>
    <property type="match status" value="1"/>
</dbReference>
<feature type="binding site" evidence="13">
    <location>
        <position position="166"/>
    </location>
    <ligand>
        <name>Mg(2+)</name>
        <dbReference type="ChEBI" id="CHEBI:18420"/>
    </ligand>
</feature>
<evidence type="ECO:0000256" key="15">
    <source>
        <dbReference type="RuleBase" id="RU003812"/>
    </source>
</evidence>
<organism evidence="17 18">
    <name type="scientific">Alkalihalobacillus trypoxylicola</name>
    <dbReference type="NCBI Taxonomy" id="519424"/>
    <lineage>
        <taxon>Bacteria</taxon>
        <taxon>Bacillati</taxon>
        <taxon>Bacillota</taxon>
        <taxon>Bacilli</taxon>
        <taxon>Bacillales</taxon>
        <taxon>Bacillaceae</taxon>
        <taxon>Alkalihalobacillus</taxon>
    </lineage>
</organism>
<dbReference type="GO" id="GO:0009435">
    <property type="term" value="P:NAD+ biosynthetic process"/>
    <property type="evidence" value="ECO:0007669"/>
    <property type="project" value="UniProtKB-UniRule"/>
</dbReference>
<dbReference type="HAMAP" id="MF_00193">
    <property type="entry name" value="NadE_ammonia_dep"/>
    <property type="match status" value="1"/>
</dbReference>
<comment type="pathway">
    <text evidence="13">Cofactor biosynthesis; NAD(+) biosynthesis; NAD(+) from deamido-NAD(+) (ammonia route): step 1/1.</text>
</comment>
<keyword evidence="8 13" id="KW-0520">NAD</keyword>
<dbReference type="GO" id="GO:0005737">
    <property type="term" value="C:cytoplasm"/>
    <property type="evidence" value="ECO:0007669"/>
    <property type="project" value="InterPro"/>
</dbReference>
<dbReference type="RefSeq" id="WP_061947132.1">
    <property type="nucleotide sequence ID" value="NZ_LTAO01000001.1"/>
</dbReference>
<sequence length="275" mass="30671">MLVNQEKIMADLHSKAKINAEEEIKARVQFLKDYVVKSGTNGFVLGISGGQDSTLAGKLTQMAVDELNEEQKEKTYQFFAMRLPYGEQLDEEDAQAALNFIKPSNQLTINIKPAVQASIASFTKATNEQMSLFVQGNTKARERMKAQYDVGAHYGCLVVGTDHAAEAVTGFFTKYGDGACDIAPLFGLTKRQGKELLIHLNAPEKLYLKAPTADLEDDKPGIPDEVALGITYDQLDDYLEGKDVDKTIATQIERRYKMTEHKRNQPVVLSDSWWK</sequence>
<protein>
    <recommendedName>
        <fullName evidence="12 13">NH(3)-dependent NAD(+) synthetase</fullName>
        <ecNumber evidence="11 13">6.3.1.5</ecNumber>
    </recommendedName>
</protein>
<dbReference type="GO" id="GO:0003952">
    <property type="term" value="F:NAD+ synthase (glutamine-hydrolyzing) activity"/>
    <property type="evidence" value="ECO:0007669"/>
    <property type="project" value="InterPro"/>
</dbReference>
<feature type="binding site" evidence="13">
    <location>
        <position position="161"/>
    </location>
    <ligand>
        <name>ATP</name>
        <dbReference type="ChEBI" id="CHEBI:30616"/>
    </ligand>
</feature>
<reference evidence="17" key="1">
    <citation type="submission" date="2016-02" db="EMBL/GenBank/DDBJ databases">
        <title>Genome sequence of Bacillus trypoxylicola KCTC 13244(T).</title>
        <authorList>
            <person name="Jeong H."/>
            <person name="Park S.-H."/>
            <person name="Choi S.-K."/>
        </authorList>
    </citation>
    <scope>NUCLEOTIDE SEQUENCE [LARGE SCALE GENOMIC DNA]</scope>
    <source>
        <strain evidence="17">KCTC 13244</strain>
    </source>
</reference>
<feature type="domain" description="NAD/GMP synthase" evidence="16">
    <location>
        <begin position="24"/>
        <end position="266"/>
    </location>
</feature>
<feature type="binding site" description="in other chain" evidence="13">
    <location>
        <begin position="261"/>
        <end position="262"/>
    </location>
    <ligand>
        <name>deamido-NAD(+)</name>
        <dbReference type="ChEBI" id="CHEBI:58437"/>
        <note>ligand shared between two neighboring subunits</note>
    </ligand>
</feature>
<dbReference type="PANTHER" id="PTHR23090:SF7">
    <property type="entry name" value="NH(3)-DEPENDENT NAD(+) SYNTHETASE"/>
    <property type="match status" value="1"/>
</dbReference>
<evidence type="ECO:0000256" key="13">
    <source>
        <dbReference type="HAMAP-Rule" id="MF_00193"/>
    </source>
</evidence>
<comment type="function">
    <text evidence="10 13">Catalyzes the ATP-dependent amidation of deamido-NAD to form NAD. Uses ammonia as a nitrogen source.</text>
</comment>
<dbReference type="EC" id="6.3.1.5" evidence="11 13"/>
<feature type="binding site" description="in other chain" evidence="13">
    <location>
        <position position="174"/>
    </location>
    <ligand>
        <name>deamido-NAD(+)</name>
        <dbReference type="ChEBI" id="CHEBI:58437"/>
        <note>ligand shared between two neighboring subunits</note>
    </ligand>
</feature>
<evidence type="ECO:0000256" key="1">
    <source>
        <dbReference type="ARBA" id="ARBA00005859"/>
    </source>
</evidence>
<evidence type="ECO:0000256" key="8">
    <source>
        <dbReference type="ARBA" id="ARBA00023027"/>
    </source>
</evidence>
<dbReference type="FunFam" id="3.40.50.620:FF:000015">
    <property type="entry name" value="NH(3)-dependent NAD(+) synthetase"/>
    <property type="match status" value="1"/>
</dbReference>
<evidence type="ECO:0000256" key="10">
    <source>
        <dbReference type="ARBA" id="ARBA00055966"/>
    </source>
</evidence>
<feature type="binding site" evidence="13">
    <location>
        <position position="190"/>
    </location>
    <ligand>
        <name>ATP</name>
        <dbReference type="ChEBI" id="CHEBI:30616"/>
    </ligand>
</feature>
<evidence type="ECO:0000256" key="14">
    <source>
        <dbReference type="RuleBase" id="RU003811"/>
    </source>
</evidence>
<evidence type="ECO:0000313" key="17">
    <source>
        <dbReference type="EMBL" id="KYG34877.1"/>
    </source>
</evidence>
<dbReference type="PANTHER" id="PTHR23090">
    <property type="entry name" value="NH 3 /GLUTAMINE-DEPENDENT NAD + SYNTHETASE"/>
    <property type="match status" value="1"/>
</dbReference>
<dbReference type="OrthoDB" id="9803818at2"/>
<evidence type="ECO:0000313" key="18">
    <source>
        <dbReference type="Proteomes" id="UP000075806"/>
    </source>
</evidence>
<evidence type="ECO:0000256" key="6">
    <source>
        <dbReference type="ARBA" id="ARBA00022840"/>
    </source>
</evidence>
<comment type="catalytic activity">
    <reaction evidence="9 13 15">
        <text>deamido-NAD(+) + NH4(+) + ATP = AMP + diphosphate + NAD(+) + H(+)</text>
        <dbReference type="Rhea" id="RHEA:21188"/>
        <dbReference type="ChEBI" id="CHEBI:15378"/>
        <dbReference type="ChEBI" id="CHEBI:28938"/>
        <dbReference type="ChEBI" id="CHEBI:30616"/>
        <dbReference type="ChEBI" id="CHEBI:33019"/>
        <dbReference type="ChEBI" id="CHEBI:57540"/>
        <dbReference type="ChEBI" id="CHEBI:58437"/>
        <dbReference type="ChEBI" id="CHEBI:456215"/>
        <dbReference type="EC" id="6.3.1.5"/>
    </reaction>
</comment>
<accession>A0A161QAM3</accession>
<evidence type="ECO:0000256" key="2">
    <source>
        <dbReference type="ARBA" id="ARBA00011738"/>
    </source>
</evidence>
<dbReference type="NCBIfam" id="TIGR00552">
    <property type="entry name" value="nadE"/>
    <property type="match status" value="1"/>
</dbReference>
<feature type="binding site" evidence="13">
    <location>
        <position position="52"/>
    </location>
    <ligand>
        <name>Mg(2+)</name>
        <dbReference type="ChEBI" id="CHEBI:18420"/>
    </ligand>
</feature>
<feature type="binding site" evidence="13">
    <location>
        <position position="212"/>
    </location>
    <ligand>
        <name>ATP</name>
        <dbReference type="ChEBI" id="CHEBI:30616"/>
    </ligand>
</feature>
<dbReference type="InterPro" id="IPR022310">
    <property type="entry name" value="NAD/GMP_synthase"/>
</dbReference>
<dbReference type="CDD" id="cd00553">
    <property type="entry name" value="NAD_synthase"/>
    <property type="match status" value="1"/>
</dbReference>
<evidence type="ECO:0000256" key="5">
    <source>
        <dbReference type="ARBA" id="ARBA00022741"/>
    </source>
</evidence>
<keyword evidence="5 13" id="KW-0547">Nucleotide-binding</keyword>
<dbReference type="Gene3D" id="3.40.50.620">
    <property type="entry name" value="HUPs"/>
    <property type="match status" value="1"/>
</dbReference>
<comment type="caution">
    <text evidence="17">The sequence shown here is derived from an EMBL/GenBank/DDBJ whole genome shotgun (WGS) entry which is preliminary data.</text>
</comment>
<keyword evidence="18" id="KW-1185">Reference proteome</keyword>
<comment type="similarity">
    <text evidence="1 13 14">Belongs to the NAD synthetase family.</text>
</comment>
<dbReference type="Pfam" id="PF02540">
    <property type="entry name" value="NAD_synthase"/>
    <property type="match status" value="1"/>
</dbReference>
<dbReference type="GO" id="GO:0046872">
    <property type="term" value="F:metal ion binding"/>
    <property type="evidence" value="ECO:0007669"/>
    <property type="project" value="UniProtKB-KW"/>
</dbReference>
<evidence type="ECO:0000256" key="11">
    <source>
        <dbReference type="ARBA" id="ARBA00066987"/>
    </source>
</evidence>
<keyword evidence="6 13" id="KW-0067">ATP-binding</keyword>
<dbReference type="GO" id="GO:0004359">
    <property type="term" value="F:glutaminase activity"/>
    <property type="evidence" value="ECO:0007669"/>
    <property type="project" value="InterPro"/>
</dbReference>
<evidence type="ECO:0000256" key="4">
    <source>
        <dbReference type="ARBA" id="ARBA00022723"/>
    </source>
</evidence>
<feature type="binding site" evidence="13">
    <location>
        <position position="181"/>
    </location>
    <ligand>
        <name>deamido-NAD(+)</name>
        <dbReference type="ChEBI" id="CHEBI:58437"/>
        <note>ligand shared between two neighboring subunits</note>
    </ligand>
</feature>
<dbReference type="EMBL" id="LTAO01000001">
    <property type="protein sequence ID" value="KYG34877.1"/>
    <property type="molecule type" value="Genomic_DNA"/>
</dbReference>
<dbReference type="UniPathway" id="UPA00253">
    <property type="reaction ID" value="UER00333"/>
</dbReference>
<dbReference type="STRING" id="519424.AZF04_00660"/>
<evidence type="ECO:0000256" key="12">
    <source>
        <dbReference type="ARBA" id="ARBA00070926"/>
    </source>
</evidence>
<feature type="binding site" description="in other chain" evidence="13">
    <location>
        <position position="141"/>
    </location>
    <ligand>
        <name>deamido-NAD(+)</name>
        <dbReference type="ChEBI" id="CHEBI:58437"/>
        <note>ligand shared between two neighboring subunits</note>
    </ligand>
</feature>
<dbReference type="InterPro" id="IPR003694">
    <property type="entry name" value="NAD_synthase"/>
</dbReference>
<dbReference type="GO" id="GO:0008795">
    <property type="term" value="F:NAD+ synthase activity"/>
    <property type="evidence" value="ECO:0007669"/>
    <property type="project" value="UniProtKB-UniRule"/>
</dbReference>
<dbReference type="Proteomes" id="UP000075806">
    <property type="component" value="Unassembled WGS sequence"/>
</dbReference>
<dbReference type="InterPro" id="IPR022926">
    <property type="entry name" value="NH(3)-dep_NAD(+)_synth"/>
</dbReference>
<keyword evidence="3 13" id="KW-0436">Ligase</keyword>
<evidence type="ECO:0000256" key="9">
    <source>
        <dbReference type="ARBA" id="ARBA00051206"/>
    </source>
</evidence>
<keyword evidence="4 13" id="KW-0479">Metal-binding</keyword>
<dbReference type="GO" id="GO:0005524">
    <property type="term" value="F:ATP binding"/>
    <property type="evidence" value="ECO:0007669"/>
    <property type="project" value="UniProtKB-UniRule"/>
</dbReference>
<dbReference type="InterPro" id="IPR014729">
    <property type="entry name" value="Rossmann-like_a/b/a_fold"/>
</dbReference>
<gene>
    <name evidence="13" type="primary">nadE</name>
    <name evidence="17" type="ORF">AZF04_00660</name>
</gene>
<evidence type="ECO:0000256" key="3">
    <source>
        <dbReference type="ARBA" id="ARBA00022598"/>
    </source>
</evidence>
<dbReference type="AlphaFoldDB" id="A0A161QAM3"/>
<dbReference type="SUPFAM" id="SSF52402">
    <property type="entry name" value="Adenine nucleotide alpha hydrolases-like"/>
    <property type="match status" value="1"/>
</dbReference>
<feature type="binding site" evidence="13">
    <location>
        <begin position="46"/>
        <end position="53"/>
    </location>
    <ligand>
        <name>ATP</name>
        <dbReference type="ChEBI" id="CHEBI:30616"/>
    </ligand>
</feature>
<name>A0A161QAM3_9BACI</name>
<evidence type="ECO:0000259" key="16">
    <source>
        <dbReference type="Pfam" id="PF02540"/>
    </source>
</evidence>
<proteinExistence type="inferred from homology"/>
<keyword evidence="7 13" id="KW-0460">Magnesium</keyword>
<comment type="subunit">
    <text evidence="2 13">Homodimer.</text>
</comment>
<evidence type="ECO:0000256" key="7">
    <source>
        <dbReference type="ARBA" id="ARBA00022842"/>
    </source>
</evidence>